<name>A0ABU2VNP0_9ACTN</name>
<dbReference type="PROSITE" id="PS50987">
    <property type="entry name" value="HTH_ARSR_2"/>
    <property type="match status" value="1"/>
</dbReference>
<organism evidence="3 4">
    <name type="scientific">Streptomyces doebereineriae</name>
    <dbReference type="NCBI Taxonomy" id="3075528"/>
    <lineage>
        <taxon>Bacteria</taxon>
        <taxon>Bacillati</taxon>
        <taxon>Actinomycetota</taxon>
        <taxon>Actinomycetes</taxon>
        <taxon>Kitasatosporales</taxon>
        <taxon>Streptomycetaceae</taxon>
        <taxon>Streptomyces</taxon>
    </lineage>
</organism>
<sequence>MVERPEKRVLTGPDLKAFYKALSNPVRRDILSYLGEHGEANSTSVAKALGESTGTTSYHLRKLADLKLIAEIEERSTGRERWWKSLMTDIFTPPGLELTADEREAAVKIGALKMTHDLNLVVSAYAGYDSSAGWNQIYRSGLRMTKEQVATFVEEYQTLLRKYLTEPGDHPPDSRHMAVRLVVVPDEGPRPTLPAEPDGDERRI</sequence>
<evidence type="ECO:0000313" key="3">
    <source>
        <dbReference type="EMBL" id="MDT0487215.1"/>
    </source>
</evidence>
<dbReference type="SUPFAM" id="SSF46785">
    <property type="entry name" value="Winged helix' DNA-binding domain"/>
    <property type="match status" value="1"/>
</dbReference>
<dbReference type="InterPro" id="IPR036388">
    <property type="entry name" value="WH-like_DNA-bd_sf"/>
</dbReference>
<dbReference type="SMART" id="SM00418">
    <property type="entry name" value="HTH_ARSR"/>
    <property type="match status" value="1"/>
</dbReference>
<accession>A0ABU2VNP0</accession>
<keyword evidence="4" id="KW-1185">Reference proteome</keyword>
<dbReference type="CDD" id="cd00090">
    <property type="entry name" value="HTH_ARSR"/>
    <property type="match status" value="1"/>
</dbReference>
<dbReference type="InterPro" id="IPR001845">
    <property type="entry name" value="HTH_ArsR_DNA-bd_dom"/>
</dbReference>
<evidence type="ECO:0000259" key="2">
    <source>
        <dbReference type="PROSITE" id="PS50987"/>
    </source>
</evidence>
<dbReference type="Gene3D" id="1.10.10.10">
    <property type="entry name" value="Winged helix-like DNA-binding domain superfamily/Winged helix DNA-binding domain"/>
    <property type="match status" value="1"/>
</dbReference>
<feature type="region of interest" description="Disordered" evidence="1">
    <location>
        <begin position="185"/>
        <end position="204"/>
    </location>
</feature>
<reference evidence="4" key="1">
    <citation type="submission" date="2023-07" db="EMBL/GenBank/DDBJ databases">
        <title>30 novel species of actinomycetes from the DSMZ collection.</title>
        <authorList>
            <person name="Nouioui I."/>
        </authorList>
    </citation>
    <scope>NUCLEOTIDE SEQUENCE [LARGE SCALE GENOMIC DNA]</scope>
    <source>
        <strain evidence="4">DSM 41640</strain>
    </source>
</reference>
<dbReference type="InterPro" id="IPR011991">
    <property type="entry name" value="ArsR-like_HTH"/>
</dbReference>
<gene>
    <name evidence="3" type="ORF">RNB18_44835</name>
</gene>
<dbReference type="RefSeq" id="WP_311719907.1">
    <property type="nucleotide sequence ID" value="NZ_JAVREZ010000026.1"/>
</dbReference>
<evidence type="ECO:0000256" key="1">
    <source>
        <dbReference type="SAM" id="MobiDB-lite"/>
    </source>
</evidence>
<evidence type="ECO:0000313" key="4">
    <source>
        <dbReference type="Proteomes" id="UP001183824"/>
    </source>
</evidence>
<feature type="domain" description="HTH arsR-type" evidence="2">
    <location>
        <begin position="7"/>
        <end position="102"/>
    </location>
</feature>
<dbReference type="Proteomes" id="UP001183824">
    <property type="component" value="Unassembled WGS sequence"/>
</dbReference>
<dbReference type="Pfam" id="PF12840">
    <property type="entry name" value="HTH_20"/>
    <property type="match status" value="1"/>
</dbReference>
<comment type="caution">
    <text evidence="3">The sequence shown here is derived from an EMBL/GenBank/DDBJ whole genome shotgun (WGS) entry which is preliminary data.</text>
</comment>
<protein>
    <submittedName>
        <fullName evidence="3">Helix-turn-helix domain-containing protein</fullName>
    </submittedName>
</protein>
<dbReference type="EMBL" id="JAVREZ010000026">
    <property type="protein sequence ID" value="MDT0487215.1"/>
    <property type="molecule type" value="Genomic_DNA"/>
</dbReference>
<proteinExistence type="predicted"/>
<dbReference type="InterPro" id="IPR036390">
    <property type="entry name" value="WH_DNA-bd_sf"/>
</dbReference>